<name>A0A0M3HQ20_ASCLU</name>
<keyword evidence="1" id="KW-1133">Transmembrane helix</keyword>
<accession>A0A0M3HQ20</accession>
<protein>
    <submittedName>
        <fullName evidence="3">DUF1330 domain-containing protein</fullName>
    </submittedName>
</protein>
<keyword evidence="1" id="KW-0472">Membrane</keyword>
<feature type="transmembrane region" description="Helical" evidence="1">
    <location>
        <begin position="66"/>
        <end position="84"/>
    </location>
</feature>
<evidence type="ECO:0000256" key="1">
    <source>
        <dbReference type="SAM" id="Phobius"/>
    </source>
</evidence>
<sequence>MTVLKNLRGIWHACCGAKVDDDRRGRHSLSAETEQSTTIDKRESATCPLPDGASFSLERVFDMGKLFGGLLLLIFGINFLQAAISHSKRQTFVYDESLKQYARPHPRTRIITGTVGRYAPQEWPSWYTRTIFKWDGETRMAPYHPNDSRKSALAQLLQYEAIGIIILP</sequence>
<organism evidence="2 3">
    <name type="scientific">Ascaris lumbricoides</name>
    <name type="common">Giant roundworm</name>
    <dbReference type="NCBI Taxonomy" id="6252"/>
    <lineage>
        <taxon>Eukaryota</taxon>
        <taxon>Metazoa</taxon>
        <taxon>Ecdysozoa</taxon>
        <taxon>Nematoda</taxon>
        <taxon>Chromadorea</taxon>
        <taxon>Rhabditida</taxon>
        <taxon>Spirurina</taxon>
        <taxon>Ascaridomorpha</taxon>
        <taxon>Ascaridoidea</taxon>
        <taxon>Ascarididae</taxon>
        <taxon>Ascaris</taxon>
    </lineage>
</organism>
<evidence type="ECO:0000313" key="3">
    <source>
        <dbReference type="WBParaSite" id="ALUE_0000410001-mRNA-1"/>
    </source>
</evidence>
<evidence type="ECO:0000313" key="2">
    <source>
        <dbReference type="Proteomes" id="UP000036681"/>
    </source>
</evidence>
<keyword evidence="2" id="KW-1185">Reference proteome</keyword>
<proteinExistence type="predicted"/>
<keyword evidence="1" id="KW-0812">Transmembrane</keyword>
<dbReference type="Proteomes" id="UP000036681">
    <property type="component" value="Unplaced"/>
</dbReference>
<dbReference type="WBParaSite" id="ALUE_0000410001-mRNA-1">
    <property type="protein sequence ID" value="ALUE_0000410001-mRNA-1"/>
    <property type="gene ID" value="ALUE_0000410001"/>
</dbReference>
<reference evidence="3" key="1">
    <citation type="submission" date="2017-02" db="UniProtKB">
        <authorList>
            <consortium name="WormBaseParasite"/>
        </authorList>
    </citation>
    <scope>IDENTIFICATION</scope>
</reference>
<dbReference type="AlphaFoldDB" id="A0A0M3HQ20"/>